<organism evidence="7 8">
    <name type="scientific">Bathycoccus prasinos</name>
    <dbReference type="NCBI Taxonomy" id="41875"/>
    <lineage>
        <taxon>Eukaryota</taxon>
        <taxon>Viridiplantae</taxon>
        <taxon>Chlorophyta</taxon>
        <taxon>Mamiellophyceae</taxon>
        <taxon>Mamiellales</taxon>
        <taxon>Bathycoccaceae</taxon>
        <taxon>Bathycoccus</taxon>
    </lineage>
</organism>
<dbReference type="AlphaFoldDB" id="K8ERH8"/>
<dbReference type="InterPro" id="IPR015659">
    <property type="entry name" value="Proline_oxidase"/>
</dbReference>
<dbReference type="GO" id="GO:0004657">
    <property type="term" value="F:proline dehydrogenase activity"/>
    <property type="evidence" value="ECO:0007669"/>
    <property type="project" value="UniProtKB-EC"/>
</dbReference>
<evidence type="ECO:0000256" key="4">
    <source>
        <dbReference type="ARBA" id="ARBA00023062"/>
    </source>
</evidence>
<dbReference type="Proteomes" id="UP000198341">
    <property type="component" value="Chromosome 17"/>
</dbReference>
<dbReference type="EMBL" id="FO082262">
    <property type="protein sequence ID" value="CCO20549.1"/>
    <property type="molecule type" value="Genomic_DNA"/>
</dbReference>
<feature type="domain" description="Proline dehydrogenase" evidence="6">
    <location>
        <begin position="80"/>
        <end position="349"/>
    </location>
</feature>
<protein>
    <recommendedName>
        <fullName evidence="2 5">Proline dehydrogenase</fullName>
        <ecNumber evidence="2 5">1.5.5.2</ecNumber>
    </recommendedName>
</protein>
<dbReference type="RefSeq" id="XP_007508445.1">
    <property type="nucleotide sequence ID" value="XM_007508383.1"/>
</dbReference>
<evidence type="ECO:0000256" key="3">
    <source>
        <dbReference type="ARBA" id="ARBA00023002"/>
    </source>
</evidence>
<dbReference type="PANTHER" id="PTHR13914">
    <property type="entry name" value="PROLINE OXIDASE"/>
    <property type="match status" value="1"/>
</dbReference>
<comment type="similarity">
    <text evidence="1 5">Belongs to the proline oxidase family.</text>
</comment>
<reference evidence="7 8" key="1">
    <citation type="submission" date="2011-10" db="EMBL/GenBank/DDBJ databases">
        <authorList>
            <person name="Genoscope - CEA"/>
        </authorList>
    </citation>
    <scope>NUCLEOTIDE SEQUENCE [LARGE SCALE GENOMIC DNA]</scope>
    <source>
        <strain evidence="7 8">RCC 1105</strain>
    </source>
</reference>
<evidence type="ECO:0000256" key="5">
    <source>
        <dbReference type="RuleBase" id="RU364054"/>
    </source>
</evidence>
<dbReference type="InterPro" id="IPR002872">
    <property type="entry name" value="Proline_DH_dom"/>
</dbReference>
<dbReference type="PANTHER" id="PTHR13914:SF0">
    <property type="entry name" value="PROLINE DEHYDROGENASE 1, MITOCHONDRIAL"/>
    <property type="match status" value="1"/>
</dbReference>
<dbReference type="GeneID" id="19011081"/>
<comment type="catalytic activity">
    <reaction evidence="5">
        <text>L-proline + a quinone = (S)-1-pyrroline-5-carboxylate + a quinol + H(+)</text>
        <dbReference type="Rhea" id="RHEA:23784"/>
        <dbReference type="ChEBI" id="CHEBI:15378"/>
        <dbReference type="ChEBI" id="CHEBI:17388"/>
        <dbReference type="ChEBI" id="CHEBI:24646"/>
        <dbReference type="ChEBI" id="CHEBI:60039"/>
        <dbReference type="ChEBI" id="CHEBI:132124"/>
        <dbReference type="EC" id="1.5.5.2"/>
    </reaction>
</comment>
<evidence type="ECO:0000259" key="6">
    <source>
        <dbReference type="Pfam" id="PF01619"/>
    </source>
</evidence>
<evidence type="ECO:0000313" key="7">
    <source>
        <dbReference type="EMBL" id="CCO20549.1"/>
    </source>
</evidence>
<dbReference type="OrthoDB" id="5464at2759"/>
<dbReference type="Gene3D" id="3.20.20.220">
    <property type="match status" value="1"/>
</dbReference>
<dbReference type="EC" id="1.5.5.2" evidence="2 5"/>
<sequence length="353" mass="39445">MRRGANLYWREAALLSRGANASFSTSRVYGKPLVTVFPISSKDDDETNKTKTKSTALVQRLTNSALLRFASLNFELKATVEAHREQGLQSLLIAALEHSENERKAEQTKTMATQTLLEFPNEMHAIKLSALGARFNESLCERLTMDIAERAREVGARGLCVDAEEDFLHEQVDAVSMKLMRTMNTKSGGGSASKNAAVYKTYQMYRQDSVEQLKRDIATAEREGFVLGAKLVRGAYLNADKGKPGVLFKTKEETDKSYADGLAFALNKIKEKKNENAPAGVKILLATRNKDNIQSALGHSEDVQFAQLMGMDDEVTLSLLNEGERVAKYFPYGKFTETLPYLWRRFLERASFS</sequence>
<keyword evidence="3 5" id="KW-0560">Oxidoreductase</keyword>
<comment type="function">
    <text evidence="5">Converts proline to delta-1-pyrroline-5-carboxylate.</text>
</comment>
<comment type="cofactor">
    <cofactor evidence="5">
        <name>FAD</name>
        <dbReference type="ChEBI" id="CHEBI:57692"/>
    </cofactor>
</comment>
<proteinExistence type="inferred from homology"/>
<dbReference type="GO" id="GO:0071949">
    <property type="term" value="F:FAD binding"/>
    <property type="evidence" value="ECO:0007669"/>
    <property type="project" value="TreeGrafter"/>
</dbReference>
<dbReference type="GO" id="GO:0005739">
    <property type="term" value="C:mitochondrion"/>
    <property type="evidence" value="ECO:0007669"/>
    <property type="project" value="TreeGrafter"/>
</dbReference>
<dbReference type="InterPro" id="IPR029041">
    <property type="entry name" value="FAD-linked_oxidoreductase-like"/>
</dbReference>
<dbReference type="GO" id="GO:0010133">
    <property type="term" value="P:L-proline catabolic process to L-glutamate"/>
    <property type="evidence" value="ECO:0007669"/>
    <property type="project" value="TreeGrafter"/>
</dbReference>
<accession>K8ERH8</accession>
<keyword evidence="5" id="KW-0274">FAD</keyword>
<keyword evidence="8" id="KW-1185">Reference proteome</keyword>
<dbReference type="SUPFAM" id="SSF51730">
    <property type="entry name" value="FAD-linked oxidoreductase"/>
    <property type="match status" value="1"/>
</dbReference>
<dbReference type="Pfam" id="PF01619">
    <property type="entry name" value="Pro_dh"/>
    <property type="match status" value="1"/>
</dbReference>
<gene>
    <name evidence="7" type="ordered locus">Bathy17g00980</name>
</gene>
<dbReference type="eggNOG" id="KOG0186">
    <property type="taxonomic scope" value="Eukaryota"/>
</dbReference>
<keyword evidence="4 5" id="KW-0642">Proline metabolism</keyword>
<dbReference type="KEGG" id="bpg:Bathy17g00980"/>
<evidence type="ECO:0000313" key="8">
    <source>
        <dbReference type="Proteomes" id="UP000198341"/>
    </source>
</evidence>
<dbReference type="STRING" id="41875.K8ERH8"/>
<name>K8ERH8_9CHLO</name>
<keyword evidence="5" id="KW-0285">Flavoprotein</keyword>
<evidence type="ECO:0000256" key="2">
    <source>
        <dbReference type="ARBA" id="ARBA00012695"/>
    </source>
</evidence>
<evidence type="ECO:0000256" key="1">
    <source>
        <dbReference type="ARBA" id="ARBA00005869"/>
    </source>
</evidence>